<dbReference type="InterPro" id="IPR031152">
    <property type="entry name" value="PLXDC"/>
</dbReference>
<feature type="domain" description="PSI" evidence="8">
    <location>
        <begin position="881"/>
        <end position="932"/>
    </location>
</feature>
<dbReference type="Proteomes" id="UP000494165">
    <property type="component" value="Unassembled WGS sequence"/>
</dbReference>
<keyword evidence="2 6" id="KW-0812">Transmembrane</keyword>
<evidence type="ECO:0000256" key="7">
    <source>
        <dbReference type="SAM" id="SignalP"/>
    </source>
</evidence>
<dbReference type="AlphaFoldDB" id="A0A8S1DF10"/>
<evidence type="ECO:0000256" key="2">
    <source>
        <dbReference type="ARBA" id="ARBA00022692"/>
    </source>
</evidence>
<feature type="domain" description="PSI" evidence="8">
    <location>
        <begin position="226"/>
        <end position="288"/>
    </location>
</feature>
<dbReference type="PANTHER" id="PTHR13055:SF12">
    <property type="entry name" value="LD40707P"/>
    <property type="match status" value="1"/>
</dbReference>
<feature type="transmembrane region" description="Helical" evidence="6">
    <location>
        <begin position="619"/>
        <end position="637"/>
    </location>
</feature>
<evidence type="ECO:0000256" key="1">
    <source>
        <dbReference type="ARBA" id="ARBA00004479"/>
    </source>
</evidence>
<evidence type="ECO:0000256" key="4">
    <source>
        <dbReference type="ARBA" id="ARBA00022989"/>
    </source>
</evidence>
<proteinExistence type="predicted"/>
<keyword evidence="4 6" id="KW-1133">Transmembrane helix</keyword>
<dbReference type="SMART" id="SM00423">
    <property type="entry name" value="PSI"/>
    <property type="match status" value="3"/>
</dbReference>
<dbReference type="InterPro" id="IPR016201">
    <property type="entry name" value="PSI"/>
</dbReference>
<dbReference type="GO" id="GO:0016020">
    <property type="term" value="C:membrane"/>
    <property type="evidence" value="ECO:0007669"/>
    <property type="project" value="UniProtKB-SubCell"/>
</dbReference>
<evidence type="ECO:0000313" key="9">
    <source>
        <dbReference type="EMBL" id="CAB3381101.1"/>
    </source>
</evidence>
<feature type="transmembrane region" description="Helical" evidence="6">
    <location>
        <begin position="649"/>
        <end position="670"/>
    </location>
</feature>
<dbReference type="EMBL" id="CADEPI010000224">
    <property type="protein sequence ID" value="CAB3381101.1"/>
    <property type="molecule type" value="Genomic_DNA"/>
</dbReference>
<feature type="domain" description="PSI" evidence="8">
    <location>
        <begin position="543"/>
        <end position="594"/>
    </location>
</feature>
<accession>A0A8S1DF10</accession>
<evidence type="ECO:0000256" key="5">
    <source>
        <dbReference type="ARBA" id="ARBA00023180"/>
    </source>
</evidence>
<evidence type="ECO:0000259" key="8">
    <source>
        <dbReference type="SMART" id="SM00423"/>
    </source>
</evidence>
<gene>
    <name evidence="9" type="ORF">CLODIP_2_CD11935</name>
</gene>
<reference evidence="9 10" key="1">
    <citation type="submission" date="2020-04" db="EMBL/GenBank/DDBJ databases">
        <authorList>
            <person name="Alioto T."/>
            <person name="Alioto T."/>
            <person name="Gomez Garrido J."/>
        </authorList>
    </citation>
    <scope>NUCLEOTIDE SEQUENCE [LARGE SCALE GENOMIC DNA]</scope>
</reference>
<evidence type="ECO:0000256" key="6">
    <source>
        <dbReference type="SAM" id="Phobius"/>
    </source>
</evidence>
<keyword evidence="5" id="KW-0325">Glycoprotein</keyword>
<comment type="subcellular location">
    <subcellularLocation>
        <location evidence="1">Membrane</location>
        <topology evidence="1">Single-pass type I membrane protein</topology>
    </subcellularLocation>
</comment>
<evidence type="ECO:0000256" key="3">
    <source>
        <dbReference type="ARBA" id="ARBA00022729"/>
    </source>
</evidence>
<sequence>MLLTGTFLLSLTSTLDTDQKTKPVAEQEIWDDYNSFRIKYIPVDADYVQKSWDIVEHNKKSFTKPYGESSFVVFSPKIPFYATTIMGASLTRSGAMLSYQLEDFKIAPLFAINASSSYTFLKTADGSFHINWENFLLKGAKDEDKMKFQASLFKNGTIEFVYMKMPEESVLKAYAATYNISIVVLCHFKEIFRNGFEEAYRLGHSIDMNKFKIQNGTVIRFDPLPSCPKYEDCKSCVNVTVLKDLKITHPCFWCPKLRICSSKKDYFQNAWTRSGCGAHEVSDPLNCLSSYADVKAKWFNKLKPFFIIAIMAPACFSIFLWQRTFFVSLTSTFDTNLAEQDIWDEYNSLRIKYIPVDEDLAQKSWNVVEQNKNSKTETNRDRLSRMVYTSFKFPFYEELLSVIFVLRSGGISTLFLDEWLIAPLHDINARSIYKYLDTGDSFHVNWENFILKDARDEDGMRFQASLFKNGTIQFVYMKIPQQSALTAYTATNNISIVVRYSLKNKFHTETEIEKNCCQLGYSIDLNNFKIQNGTVIRFEPLPSCTKYKDCQSCVNATVPKDLRSSRQCVWCPKKGICSSKNDYLEKAWKRSGCEAQEVSDTLTCISPYRAMKAKWLKNVMTYFIIVIIAVLFISSLKHSINIIYKMRKALFYHGLMFLSGSFVVSLTSTLDTDNETQSDLEQDIWDEYNSLRITYIPVDEEFAQKSWDVVENSRSSTTDPNSESHLVFLTLSFPYSENQNNEISVTRSGEILSFYYEDWLISPLYAFNASSIYKFLDTGDSFHVNWENFLLNDARDEDGMRFQASLFKNGTIQFVYMKIPQQSEFIDYAATNNISIVFRYNVETILRSDGFEEAYQFGHSIDINKFKIQNGTVIRFDPLPSCPKYKDCQSCVNATVPTDLNNTRSCVWCPKLRICSSKNDHHRNAWIRNGCEAQEVSDPLNCLYPAEIKSKWVFEWTDVYIIVIAVICFFSLKHCRPSEIRSRMRSIMLFPKAPN</sequence>
<dbReference type="OrthoDB" id="6285106at2759"/>
<feature type="signal peptide" evidence="7">
    <location>
        <begin position="1"/>
        <end position="17"/>
    </location>
</feature>
<dbReference type="PANTHER" id="PTHR13055">
    <property type="entry name" value="TUMOR ENDOTHELIAL MARKER 7 RELATED"/>
    <property type="match status" value="1"/>
</dbReference>
<organism evidence="9 10">
    <name type="scientific">Cloeon dipterum</name>
    <dbReference type="NCBI Taxonomy" id="197152"/>
    <lineage>
        <taxon>Eukaryota</taxon>
        <taxon>Metazoa</taxon>
        <taxon>Ecdysozoa</taxon>
        <taxon>Arthropoda</taxon>
        <taxon>Hexapoda</taxon>
        <taxon>Insecta</taxon>
        <taxon>Pterygota</taxon>
        <taxon>Palaeoptera</taxon>
        <taxon>Ephemeroptera</taxon>
        <taxon>Pisciforma</taxon>
        <taxon>Baetidae</taxon>
        <taxon>Cloeon</taxon>
    </lineage>
</organism>
<protein>
    <recommendedName>
        <fullName evidence="8">PSI domain-containing protein</fullName>
    </recommendedName>
</protein>
<keyword evidence="3 7" id="KW-0732">Signal</keyword>
<keyword evidence="6" id="KW-0472">Membrane</keyword>
<comment type="caution">
    <text evidence="9">The sequence shown here is derived from an EMBL/GenBank/DDBJ whole genome shotgun (WGS) entry which is preliminary data.</text>
</comment>
<feature type="chain" id="PRO_5035732207" description="PSI domain-containing protein" evidence="7">
    <location>
        <begin position="18"/>
        <end position="995"/>
    </location>
</feature>
<evidence type="ECO:0000313" key="10">
    <source>
        <dbReference type="Proteomes" id="UP000494165"/>
    </source>
</evidence>
<keyword evidence="10" id="KW-1185">Reference proteome</keyword>
<name>A0A8S1DF10_9INSE</name>